<evidence type="ECO:0000256" key="2">
    <source>
        <dbReference type="SAM" id="MobiDB-lite"/>
    </source>
</evidence>
<accession>C7Q4H3</accession>
<gene>
    <name evidence="3" type="ordered locus">Caci_3033</name>
</gene>
<dbReference type="EMBL" id="CP001700">
    <property type="protein sequence ID" value="ACU71942.1"/>
    <property type="molecule type" value="Genomic_DNA"/>
</dbReference>
<evidence type="ECO:0000313" key="3">
    <source>
        <dbReference type="EMBL" id="ACU71942.1"/>
    </source>
</evidence>
<reference evidence="3 4" key="1">
    <citation type="journal article" date="2009" name="Stand. Genomic Sci.">
        <title>Complete genome sequence of Catenulispora acidiphila type strain (ID 139908).</title>
        <authorList>
            <person name="Copeland A."/>
            <person name="Lapidus A."/>
            <person name="Glavina Del Rio T."/>
            <person name="Nolan M."/>
            <person name="Lucas S."/>
            <person name="Chen F."/>
            <person name="Tice H."/>
            <person name="Cheng J.F."/>
            <person name="Bruce D."/>
            <person name="Goodwin L."/>
            <person name="Pitluck S."/>
            <person name="Mikhailova N."/>
            <person name="Pati A."/>
            <person name="Ivanova N."/>
            <person name="Mavromatis K."/>
            <person name="Chen A."/>
            <person name="Palaniappan K."/>
            <person name="Chain P."/>
            <person name="Land M."/>
            <person name="Hauser L."/>
            <person name="Chang Y.J."/>
            <person name="Jeffries C.D."/>
            <person name="Chertkov O."/>
            <person name="Brettin T."/>
            <person name="Detter J.C."/>
            <person name="Han C."/>
            <person name="Ali Z."/>
            <person name="Tindall B.J."/>
            <person name="Goker M."/>
            <person name="Bristow J."/>
            <person name="Eisen J.A."/>
            <person name="Markowitz V."/>
            <person name="Hugenholtz P."/>
            <person name="Kyrpides N.C."/>
            <person name="Klenk H.P."/>
        </authorList>
    </citation>
    <scope>NUCLEOTIDE SEQUENCE [LARGE SCALE GENOMIC DNA]</scope>
    <source>
        <strain evidence="4">DSM 44928 / JCM 14897 / NBRC 102108 / NRRL B-24433 / ID139908</strain>
    </source>
</reference>
<proteinExistence type="predicted"/>
<protein>
    <submittedName>
        <fullName evidence="3">Uncharacterized protein</fullName>
    </submittedName>
</protein>
<dbReference type="KEGG" id="cai:Caci_3033"/>
<dbReference type="Proteomes" id="UP000000851">
    <property type="component" value="Chromosome"/>
</dbReference>
<feature type="region of interest" description="Disordered" evidence="2">
    <location>
        <begin position="117"/>
        <end position="144"/>
    </location>
</feature>
<evidence type="ECO:0000313" key="4">
    <source>
        <dbReference type="Proteomes" id="UP000000851"/>
    </source>
</evidence>
<dbReference type="AlphaFoldDB" id="C7Q4H3"/>
<sequence>MTATPSSTDVFDCIHEIEDHAADLIRGLQVTAARLAEERDSARGERDRAQEERDIAMQMASQATKDLVQARTEFEARLRNRDALIASLRATAETRDDKILRLTAHVRELALANEEQQRQLDAAQQQAAPPARRRRFLRGGDQHA</sequence>
<feature type="coiled-coil region" evidence="1">
    <location>
        <begin position="32"/>
        <end position="66"/>
    </location>
</feature>
<feature type="compositionally biased region" description="Low complexity" evidence="2">
    <location>
        <begin position="119"/>
        <end position="130"/>
    </location>
</feature>
<name>C7Q4H3_CATAD</name>
<keyword evidence="1" id="KW-0175">Coiled coil</keyword>
<dbReference type="STRING" id="479433.Caci_3033"/>
<dbReference type="HOGENOM" id="CLU_1792990_0_0_11"/>
<dbReference type="InParanoid" id="C7Q4H3"/>
<dbReference type="RefSeq" id="WP_012787235.1">
    <property type="nucleotide sequence ID" value="NC_013131.1"/>
</dbReference>
<organism evidence="3 4">
    <name type="scientific">Catenulispora acidiphila (strain DSM 44928 / JCM 14897 / NBRC 102108 / NRRL B-24433 / ID139908)</name>
    <dbReference type="NCBI Taxonomy" id="479433"/>
    <lineage>
        <taxon>Bacteria</taxon>
        <taxon>Bacillati</taxon>
        <taxon>Actinomycetota</taxon>
        <taxon>Actinomycetes</taxon>
        <taxon>Catenulisporales</taxon>
        <taxon>Catenulisporaceae</taxon>
        <taxon>Catenulispora</taxon>
    </lineage>
</organism>
<keyword evidence="4" id="KW-1185">Reference proteome</keyword>
<evidence type="ECO:0000256" key="1">
    <source>
        <dbReference type="SAM" id="Coils"/>
    </source>
</evidence>